<evidence type="ECO:0000313" key="6">
    <source>
        <dbReference type="EMBL" id="MEQ2520785.1"/>
    </source>
</evidence>
<evidence type="ECO:0000313" key="7">
    <source>
        <dbReference type="Proteomes" id="UP001477672"/>
    </source>
</evidence>
<dbReference type="Proteomes" id="UP001477672">
    <property type="component" value="Unassembled WGS sequence"/>
</dbReference>
<organism evidence="6 7">
    <name type="scientific">Ruthenibacterium intestinale</name>
    <dbReference type="NCBI Taxonomy" id="3133163"/>
    <lineage>
        <taxon>Bacteria</taxon>
        <taxon>Bacillati</taxon>
        <taxon>Bacillota</taxon>
        <taxon>Clostridia</taxon>
        <taxon>Eubacteriales</taxon>
        <taxon>Oscillospiraceae</taxon>
        <taxon>Ruthenibacterium</taxon>
    </lineage>
</organism>
<dbReference type="Pfam" id="PF04172">
    <property type="entry name" value="LrgB"/>
    <property type="match status" value="1"/>
</dbReference>
<protein>
    <submittedName>
        <fullName evidence="6">LrgB family protein</fullName>
    </submittedName>
</protein>
<keyword evidence="3 5" id="KW-1133">Transmembrane helix</keyword>
<gene>
    <name evidence="6" type="ORF">WMO24_10140</name>
</gene>
<dbReference type="EMBL" id="JBBMFA010000096">
    <property type="protein sequence ID" value="MEQ2520785.1"/>
    <property type="molecule type" value="Genomic_DNA"/>
</dbReference>
<dbReference type="InterPro" id="IPR007300">
    <property type="entry name" value="CidB/LrgB"/>
</dbReference>
<proteinExistence type="predicted"/>
<evidence type="ECO:0000256" key="2">
    <source>
        <dbReference type="ARBA" id="ARBA00022692"/>
    </source>
</evidence>
<comment type="caution">
    <text evidence="6">The sequence shown here is derived from an EMBL/GenBank/DDBJ whole genome shotgun (WGS) entry which is preliminary data.</text>
</comment>
<feature type="transmembrane region" description="Helical" evidence="5">
    <location>
        <begin position="206"/>
        <end position="225"/>
    </location>
</feature>
<dbReference type="RefSeq" id="WP_349216331.1">
    <property type="nucleotide sequence ID" value="NZ_JBBMFA010000096.1"/>
</dbReference>
<evidence type="ECO:0000256" key="1">
    <source>
        <dbReference type="ARBA" id="ARBA00004141"/>
    </source>
</evidence>
<sequence length="226" mass="23543">MIQAMTTSPLFGIVLCIATFLLGRWVQIKTRSPLANPLLISTALCIAVLCLFQIPYEDFSKGGDIINMMLGPVTAVLALGIYNQYAVLKQYFLPVLLGCTAGSLTSIFSVLGLCHLFGVDDAVTAAMMPKSCTTPIAVSIAESHGGLAAIAAACVMIAGLTGSLCAPLFARWFRIQDPVAQGLATGACSHALGTIKAREMGELQGAMSSIAIGVCGLISVVITIFL</sequence>
<accession>A0ABV1GG46</accession>
<feature type="transmembrane region" description="Helical" evidence="5">
    <location>
        <begin position="147"/>
        <end position="170"/>
    </location>
</feature>
<comment type="subcellular location">
    <subcellularLocation>
        <location evidence="1">Membrane</location>
        <topology evidence="1">Multi-pass membrane protein</topology>
    </subcellularLocation>
</comment>
<dbReference type="PANTHER" id="PTHR30249">
    <property type="entry name" value="PUTATIVE SEROTONIN TRANSPORTER"/>
    <property type="match status" value="1"/>
</dbReference>
<feature type="transmembrane region" description="Helical" evidence="5">
    <location>
        <begin position="95"/>
        <end position="118"/>
    </location>
</feature>
<feature type="transmembrane region" description="Helical" evidence="5">
    <location>
        <begin position="68"/>
        <end position="88"/>
    </location>
</feature>
<feature type="transmembrane region" description="Helical" evidence="5">
    <location>
        <begin position="6"/>
        <end position="26"/>
    </location>
</feature>
<evidence type="ECO:0000256" key="5">
    <source>
        <dbReference type="SAM" id="Phobius"/>
    </source>
</evidence>
<name>A0ABV1GG46_9FIRM</name>
<dbReference type="PANTHER" id="PTHR30249:SF0">
    <property type="entry name" value="PLASTIDAL GLYCOLATE_GLYCERATE TRANSLOCATOR 1, CHLOROPLASTIC"/>
    <property type="match status" value="1"/>
</dbReference>
<feature type="transmembrane region" description="Helical" evidence="5">
    <location>
        <begin position="38"/>
        <end position="56"/>
    </location>
</feature>
<evidence type="ECO:0000256" key="4">
    <source>
        <dbReference type="ARBA" id="ARBA00023136"/>
    </source>
</evidence>
<evidence type="ECO:0000256" key="3">
    <source>
        <dbReference type="ARBA" id="ARBA00022989"/>
    </source>
</evidence>
<keyword evidence="4 5" id="KW-0472">Membrane</keyword>
<keyword evidence="7" id="KW-1185">Reference proteome</keyword>
<reference evidence="6 7" key="1">
    <citation type="submission" date="2024-03" db="EMBL/GenBank/DDBJ databases">
        <title>Human intestinal bacterial collection.</title>
        <authorList>
            <person name="Pauvert C."/>
            <person name="Hitch T.C.A."/>
            <person name="Clavel T."/>
        </authorList>
    </citation>
    <scope>NUCLEOTIDE SEQUENCE [LARGE SCALE GENOMIC DNA]</scope>
    <source>
        <strain evidence="6 7">CLA-JM-H11</strain>
    </source>
</reference>
<keyword evidence="2 5" id="KW-0812">Transmembrane</keyword>